<keyword evidence="2" id="KW-1185">Reference proteome</keyword>
<dbReference type="Proteomes" id="UP001060085">
    <property type="component" value="Linkage Group LG08"/>
</dbReference>
<reference evidence="2" key="1">
    <citation type="journal article" date="2023" name="Nat. Plants">
        <title>Single-cell RNA sequencing provides a high-resolution roadmap for understanding the multicellular compartmentation of specialized metabolism.</title>
        <authorList>
            <person name="Sun S."/>
            <person name="Shen X."/>
            <person name="Li Y."/>
            <person name="Li Y."/>
            <person name="Wang S."/>
            <person name="Li R."/>
            <person name="Zhang H."/>
            <person name="Shen G."/>
            <person name="Guo B."/>
            <person name="Wei J."/>
            <person name="Xu J."/>
            <person name="St-Pierre B."/>
            <person name="Chen S."/>
            <person name="Sun C."/>
        </authorList>
    </citation>
    <scope>NUCLEOTIDE SEQUENCE [LARGE SCALE GENOMIC DNA]</scope>
</reference>
<gene>
    <name evidence="1" type="ORF">M9H77_35938</name>
</gene>
<evidence type="ECO:0000313" key="1">
    <source>
        <dbReference type="EMBL" id="KAI5649933.1"/>
    </source>
</evidence>
<dbReference type="EMBL" id="CM044708">
    <property type="protein sequence ID" value="KAI5649933.1"/>
    <property type="molecule type" value="Genomic_DNA"/>
</dbReference>
<comment type="caution">
    <text evidence="1">The sequence shown here is derived from an EMBL/GenBank/DDBJ whole genome shotgun (WGS) entry which is preliminary data.</text>
</comment>
<organism evidence="1 2">
    <name type="scientific">Catharanthus roseus</name>
    <name type="common">Madagascar periwinkle</name>
    <name type="synonym">Vinca rosea</name>
    <dbReference type="NCBI Taxonomy" id="4058"/>
    <lineage>
        <taxon>Eukaryota</taxon>
        <taxon>Viridiplantae</taxon>
        <taxon>Streptophyta</taxon>
        <taxon>Embryophyta</taxon>
        <taxon>Tracheophyta</taxon>
        <taxon>Spermatophyta</taxon>
        <taxon>Magnoliopsida</taxon>
        <taxon>eudicotyledons</taxon>
        <taxon>Gunneridae</taxon>
        <taxon>Pentapetalae</taxon>
        <taxon>asterids</taxon>
        <taxon>lamiids</taxon>
        <taxon>Gentianales</taxon>
        <taxon>Apocynaceae</taxon>
        <taxon>Rauvolfioideae</taxon>
        <taxon>Vinceae</taxon>
        <taxon>Catharanthinae</taxon>
        <taxon>Catharanthus</taxon>
    </lineage>
</organism>
<proteinExistence type="predicted"/>
<evidence type="ECO:0000313" key="2">
    <source>
        <dbReference type="Proteomes" id="UP001060085"/>
    </source>
</evidence>
<accession>A0ACB9ZR64</accession>
<sequence>MAPVATGIGLRTSIEEDPSEVRPPSQRVVSHCQCHLSMVIACGVSNGLRPLDVLVASILRQNRCWIEYRNMSGSQSPNHANEVVSESSQNRQSEPIREATPCPEQATHKVIENFMIKMIELLETSMATRRNERVSATVVDEALERFLKFRPPGFYGEVEQEIKYTAKFNRLTKYYLRLIDSDENKTQQFVKGLRVELQRALALLPPMGFAAAVEAATQIEMVDQAVIQRKTAIGLAATPYKRPGQGPWKPRDFKRSRGGQRTGNEGRPTLTPEEAHRDIPRTSALRCNKYLRRRPKGQANPGYERNNRRKE</sequence>
<name>A0ACB9ZR64_CATRO</name>
<protein>
    <submittedName>
        <fullName evidence="1">Uncharacterized protein</fullName>
    </submittedName>
</protein>